<sequence>MPQDSGSVSPGENHSVRESTESRMRRKNSQKFERFGSNVPFPHESPLARTQYCVPLPPVSRWDGRFAFGAEWQQEHGGLGRGLGECAGPMAKCKMSRTDPRDGLEVFKLQDSLEPPLRANRRDNSSVFNVARRQEIVFEKKERFSRTRAVLYNASVTKCTFYPANNKMS</sequence>
<evidence type="ECO:0000313" key="2">
    <source>
        <dbReference type="EMBL" id="GFT95118.1"/>
    </source>
</evidence>
<dbReference type="EMBL" id="BMAW01121671">
    <property type="protein sequence ID" value="GFT95118.1"/>
    <property type="molecule type" value="Genomic_DNA"/>
</dbReference>
<feature type="compositionally biased region" description="Basic and acidic residues" evidence="1">
    <location>
        <begin position="14"/>
        <end position="23"/>
    </location>
</feature>
<dbReference type="Proteomes" id="UP000887013">
    <property type="component" value="Unassembled WGS sequence"/>
</dbReference>
<feature type="region of interest" description="Disordered" evidence="1">
    <location>
        <begin position="1"/>
        <end position="39"/>
    </location>
</feature>
<proteinExistence type="predicted"/>
<keyword evidence="3" id="KW-1185">Reference proteome</keyword>
<dbReference type="AlphaFoldDB" id="A0A8X6Q3Y3"/>
<reference evidence="2" key="1">
    <citation type="submission" date="2020-08" db="EMBL/GenBank/DDBJ databases">
        <title>Multicomponent nature underlies the extraordinary mechanical properties of spider dragline silk.</title>
        <authorList>
            <person name="Kono N."/>
            <person name="Nakamura H."/>
            <person name="Mori M."/>
            <person name="Yoshida Y."/>
            <person name="Ohtoshi R."/>
            <person name="Malay A.D."/>
            <person name="Moran D.A.P."/>
            <person name="Tomita M."/>
            <person name="Numata K."/>
            <person name="Arakawa K."/>
        </authorList>
    </citation>
    <scope>NUCLEOTIDE SEQUENCE</scope>
</reference>
<name>A0A8X6Q3Y3_NEPPI</name>
<gene>
    <name evidence="2" type="ORF">NPIL_166701</name>
</gene>
<evidence type="ECO:0000256" key="1">
    <source>
        <dbReference type="SAM" id="MobiDB-lite"/>
    </source>
</evidence>
<organism evidence="2 3">
    <name type="scientific">Nephila pilipes</name>
    <name type="common">Giant wood spider</name>
    <name type="synonym">Nephila maculata</name>
    <dbReference type="NCBI Taxonomy" id="299642"/>
    <lineage>
        <taxon>Eukaryota</taxon>
        <taxon>Metazoa</taxon>
        <taxon>Ecdysozoa</taxon>
        <taxon>Arthropoda</taxon>
        <taxon>Chelicerata</taxon>
        <taxon>Arachnida</taxon>
        <taxon>Araneae</taxon>
        <taxon>Araneomorphae</taxon>
        <taxon>Entelegynae</taxon>
        <taxon>Araneoidea</taxon>
        <taxon>Nephilidae</taxon>
        <taxon>Nephila</taxon>
    </lineage>
</organism>
<evidence type="ECO:0000313" key="3">
    <source>
        <dbReference type="Proteomes" id="UP000887013"/>
    </source>
</evidence>
<protein>
    <submittedName>
        <fullName evidence="2">Uncharacterized protein</fullName>
    </submittedName>
</protein>
<feature type="compositionally biased region" description="Polar residues" evidence="1">
    <location>
        <begin position="1"/>
        <end position="12"/>
    </location>
</feature>
<accession>A0A8X6Q3Y3</accession>
<comment type="caution">
    <text evidence="2">The sequence shown here is derived from an EMBL/GenBank/DDBJ whole genome shotgun (WGS) entry which is preliminary data.</text>
</comment>